<evidence type="ECO:0000313" key="2">
    <source>
        <dbReference type="EMBL" id="TLP36819.1"/>
    </source>
</evidence>
<feature type="transmembrane region" description="Helical" evidence="1">
    <location>
        <begin position="261"/>
        <end position="280"/>
    </location>
</feature>
<dbReference type="EMBL" id="VANU01000005">
    <property type="protein sequence ID" value="TLP36819.1"/>
    <property type="molecule type" value="Genomic_DNA"/>
</dbReference>
<keyword evidence="1" id="KW-1133">Transmembrane helix</keyword>
<comment type="caution">
    <text evidence="2">The sequence shown here is derived from an EMBL/GenBank/DDBJ whole genome shotgun (WGS) entry which is preliminary data.</text>
</comment>
<feature type="transmembrane region" description="Helical" evidence="1">
    <location>
        <begin position="230"/>
        <end position="249"/>
    </location>
</feature>
<dbReference type="RefSeq" id="WP_138153074.1">
    <property type="nucleotide sequence ID" value="NZ_VANU01000005.1"/>
</dbReference>
<evidence type="ECO:0000313" key="3">
    <source>
        <dbReference type="Proteomes" id="UP000308901"/>
    </source>
</evidence>
<gene>
    <name evidence="2" type="ORF">FDK22_11250</name>
</gene>
<feature type="transmembrane region" description="Helical" evidence="1">
    <location>
        <begin position="90"/>
        <end position="108"/>
    </location>
</feature>
<name>A0A5R8XZD8_9BACT</name>
<feature type="transmembrane region" description="Helical" evidence="1">
    <location>
        <begin position="114"/>
        <end position="133"/>
    </location>
</feature>
<proteinExistence type="predicted"/>
<feature type="transmembrane region" description="Helical" evidence="1">
    <location>
        <begin position="22"/>
        <end position="45"/>
    </location>
</feature>
<protein>
    <submittedName>
        <fullName evidence="2">Uncharacterized protein</fullName>
    </submittedName>
</protein>
<feature type="transmembrane region" description="Helical" evidence="1">
    <location>
        <begin position="138"/>
        <end position="157"/>
    </location>
</feature>
<feature type="transmembrane region" description="Helical" evidence="1">
    <location>
        <begin position="65"/>
        <end position="83"/>
    </location>
</feature>
<accession>A0A5R8XZD8</accession>
<keyword evidence="1" id="KW-0472">Membrane</keyword>
<keyword evidence="1" id="KW-0812">Transmembrane</keyword>
<organism evidence="2 3">
    <name type="scientific">Arcobacter arenosus</name>
    <dbReference type="NCBI Taxonomy" id="2576037"/>
    <lineage>
        <taxon>Bacteria</taxon>
        <taxon>Pseudomonadati</taxon>
        <taxon>Campylobacterota</taxon>
        <taxon>Epsilonproteobacteria</taxon>
        <taxon>Campylobacterales</taxon>
        <taxon>Arcobacteraceae</taxon>
        <taxon>Arcobacter</taxon>
    </lineage>
</organism>
<evidence type="ECO:0000256" key="1">
    <source>
        <dbReference type="SAM" id="Phobius"/>
    </source>
</evidence>
<sequence>MIITLFIFLSLLSQDNNDNGDLVKYLAIISSISVYLTFLFTPLSYEYWLYNGGRLYIGDTENPNLVASLTSINIISTVFYLFTKDSNKKIILIITPSIFASIYLYLLSQGKSTSIGLFLILLFLIFKNFKYLLIKFKYYIKAFSFVFFLLVGLLFYYKDKFQNYINILFSSFETLFGDKSNALAKSADIRKENFSEAFNYISSDNIFGHGINTFRMDSPILQANIDLGNIYTVFLIYIFLIVPLIIIATKKFIRLNDNSKMVFLLYLFYFPNLFFHGTPYEYSIWLPVLLMLKFNTYTKEKNENYTHH</sequence>
<keyword evidence="3" id="KW-1185">Reference proteome</keyword>
<reference evidence="2 3" key="1">
    <citation type="submission" date="2019-05" db="EMBL/GenBank/DDBJ databases">
        <title>Arcobacter sp. nov., isolated from sea sediment.</title>
        <authorList>
            <person name="Kim W."/>
        </authorList>
    </citation>
    <scope>NUCLEOTIDE SEQUENCE [LARGE SCALE GENOMIC DNA]</scope>
    <source>
        <strain evidence="2 3">CAU 1517</strain>
    </source>
</reference>
<dbReference type="AlphaFoldDB" id="A0A5R8XZD8"/>
<dbReference type="Proteomes" id="UP000308901">
    <property type="component" value="Unassembled WGS sequence"/>
</dbReference>